<feature type="transmembrane region" description="Helical" evidence="2">
    <location>
        <begin position="96"/>
        <end position="118"/>
    </location>
</feature>
<sequence>MLYYLTVGLTIISSILYHVFLKVTPANINPLISLAITYLTASIVTLLMVPFYPGDKLISFIGSLRELNWASYALGFAIVGLEVGTLLAYRAGWNISLFNIVASTTVTVLLIPIGLLYFKESLTNTTIAGLVFCLIGLILINYRG</sequence>
<protein>
    <submittedName>
        <fullName evidence="4">EamA-like transporter family protein</fullName>
    </submittedName>
</protein>
<proteinExistence type="inferred from homology"/>
<dbReference type="EMBL" id="FWXI01000013">
    <property type="protein sequence ID" value="SMC92043.1"/>
    <property type="molecule type" value="Genomic_DNA"/>
</dbReference>
<keyword evidence="2" id="KW-1133">Transmembrane helix</keyword>
<evidence type="ECO:0000259" key="3">
    <source>
        <dbReference type="Pfam" id="PF00892"/>
    </source>
</evidence>
<feature type="transmembrane region" description="Helical" evidence="2">
    <location>
        <begin position="69"/>
        <end position="89"/>
    </location>
</feature>
<feature type="transmembrane region" description="Helical" evidence="2">
    <location>
        <begin position="6"/>
        <end position="24"/>
    </location>
</feature>
<feature type="transmembrane region" description="Helical" evidence="2">
    <location>
        <begin position="31"/>
        <end position="49"/>
    </location>
</feature>
<dbReference type="GO" id="GO:0016020">
    <property type="term" value="C:membrane"/>
    <property type="evidence" value="ECO:0007669"/>
    <property type="project" value="InterPro"/>
</dbReference>
<feature type="transmembrane region" description="Helical" evidence="2">
    <location>
        <begin position="124"/>
        <end position="142"/>
    </location>
</feature>
<keyword evidence="2" id="KW-0472">Membrane</keyword>
<feature type="domain" description="EamA" evidence="3">
    <location>
        <begin position="5"/>
        <end position="141"/>
    </location>
</feature>
<dbReference type="Proteomes" id="UP000192738">
    <property type="component" value="Unassembled WGS sequence"/>
</dbReference>
<dbReference type="SUPFAM" id="SSF103481">
    <property type="entry name" value="Multidrug resistance efflux transporter EmrE"/>
    <property type="match status" value="1"/>
</dbReference>
<dbReference type="Pfam" id="PF00892">
    <property type="entry name" value="EamA"/>
    <property type="match status" value="1"/>
</dbReference>
<evidence type="ECO:0000256" key="2">
    <source>
        <dbReference type="SAM" id="Phobius"/>
    </source>
</evidence>
<dbReference type="InterPro" id="IPR037185">
    <property type="entry name" value="EmrE-like"/>
</dbReference>
<keyword evidence="2" id="KW-0812">Transmembrane</keyword>
<dbReference type="InterPro" id="IPR000620">
    <property type="entry name" value="EamA_dom"/>
</dbReference>
<evidence type="ECO:0000313" key="4">
    <source>
        <dbReference type="EMBL" id="SMC92043.1"/>
    </source>
</evidence>
<dbReference type="AlphaFoldDB" id="A0A1W2D3J7"/>
<accession>A0A1W2D3J7</accession>
<organism evidence="4 5">
    <name type="scientific">Sporomusa malonica</name>
    <dbReference type="NCBI Taxonomy" id="112901"/>
    <lineage>
        <taxon>Bacteria</taxon>
        <taxon>Bacillati</taxon>
        <taxon>Bacillota</taxon>
        <taxon>Negativicutes</taxon>
        <taxon>Selenomonadales</taxon>
        <taxon>Sporomusaceae</taxon>
        <taxon>Sporomusa</taxon>
    </lineage>
</organism>
<gene>
    <name evidence="4" type="ORF">SAMN04488500_11383</name>
</gene>
<dbReference type="OrthoDB" id="2294582at2"/>
<evidence type="ECO:0000256" key="1">
    <source>
        <dbReference type="ARBA" id="ARBA00007362"/>
    </source>
</evidence>
<keyword evidence="5" id="KW-1185">Reference proteome</keyword>
<dbReference type="RefSeq" id="WP_084576756.1">
    <property type="nucleotide sequence ID" value="NZ_CP155572.1"/>
</dbReference>
<name>A0A1W2D3J7_9FIRM</name>
<evidence type="ECO:0000313" key="5">
    <source>
        <dbReference type="Proteomes" id="UP000192738"/>
    </source>
</evidence>
<comment type="similarity">
    <text evidence="1">Belongs to the EamA transporter family.</text>
</comment>
<reference evidence="4 5" key="1">
    <citation type="submission" date="2017-04" db="EMBL/GenBank/DDBJ databases">
        <authorList>
            <person name="Afonso C.L."/>
            <person name="Miller P.J."/>
            <person name="Scott M.A."/>
            <person name="Spackman E."/>
            <person name="Goraichik I."/>
            <person name="Dimitrov K.M."/>
            <person name="Suarez D.L."/>
            <person name="Swayne D.E."/>
        </authorList>
    </citation>
    <scope>NUCLEOTIDE SEQUENCE [LARGE SCALE GENOMIC DNA]</scope>
    <source>
        <strain evidence="4 5">DSM 5090</strain>
    </source>
</reference>
<dbReference type="STRING" id="112901.SAMN04488500_11383"/>